<evidence type="ECO:0000313" key="3">
    <source>
        <dbReference type="Proteomes" id="UP001203852"/>
    </source>
</evidence>
<feature type="region of interest" description="Disordered" evidence="1">
    <location>
        <begin position="477"/>
        <end position="577"/>
    </location>
</feature>
<gene>
    <name evidence="2" type="ORF">EDD36DRAFT_255805</name>
</gene>
<proteinExistence type="predicted"/>
<comment type="caution">
    <text evidence="2">The sequence shown here is derived from an EMBL/GenBank/DDBJ whole genome shotgun (WGS) entry which is preliminary data.</text>
</comment>
<accession>A0AAN6DX54</accession>
<feature type="compositionally biased region" description="Polar residues" evidence="1">
    <location>
        <begin position="169"/>
        <end position="194"/>
    </location>
</feature>
<sequence>MAHQQGSRGEIRQHIGDLVDSGIFIPEWGHDQEQDNHSKHDDSRNGRAAKAGDGLLSTDDGQDADSRQETDLLDSFMTNVLRNHRIEPIKDRISKGQQSPSDANYKASKGPRPLKVTSKEIDEILARPKKREASIVSNHALHTNRNIPNGDLVKSDVSNGTPPAERASHSANKQHQSRATSTMTRAPSISRSPQTPMPSDCQQCRMYNRPCNGMIPCFSCLNHGQGKVCVYRGGRGGGAIGAKSLYKAAAQTSRPSVLRSSSALSGPEQSHGTTTSGVASAKPELREIRPARPRSPAAVSNAWVTSQGSALISQKPMPSSPSGAAISPEPIPTVRMEKRYPNTDRRRVLCETCDKCHQACDGLLPCKTCKASGKGGRCHYDEKRYMRSTAPIDAQPVEPNSGRTITDRAHTRLSPSPSVPVSIPNVQRQSAPVRQEEIPESDTEGQGDGDIPFRDEDDIGDDIIAVVPTVKHAATRYAEDYQETKNSTTRKRRHSEISDNDDDPYPPHDARQFNQRGTRTKRSADDEPWKANGWVYAGPETTNRPTTRLSTSTLERRSYTDQPTRGNTDAPSNQKHKHFRTIKPEHVPDAVKKALANVREDVVLDIAPNDLAHNMSPPRTKSAGRMNKLETILVQREQADATALRGALEALRQDPEYMWDGTSEQERANIVTHRRKVLMDRREKEGVSAVHYMSQLLDLATSSVGPDAILGYLMQSRRNKLKVIGLLDGLVKYDVEDGKLKVPATRTNGEG</sequence>
<dbReference type="AlphaFoldDB" id="A0AAN6DX54"/>
<feature type="compositionally biased region" description="Polar residues" evidence="1">
    <location>
        <begin position="257"/>
        <end position="278"/>
    </location>
</feature>
<feature type="region of interest" description="Disordered" evidence="1">
    <location>
        <begin position="143"/>
        <end position="199"/>
    </location>
</feature>
<evidence type="ECO:0008006" key="4">
    <source>
        <dbReference type="Google" id="ProtNLM"/>
    </source>
</evidence>
<keyword evidence="3" id="KW-1185">Reference proteome</keyword>
<reference evidence="2" key="1">
    <citation type="journal article" date="2022" name="bioRxiv">
        <title>Deciphering the potential niche of two novel black yeast fungi from a biological soil crust based on their genomes, phenotypes, and melanin regulation.</title>
        <authorList>
            <consortium name="DOE Joint Genome Institute"/>
            <person name="Carr E.C."/>
            <person name="Barton Q."/>
            <person name="Grambo S."/>
            <person name="Sullivan M."/>
            <person name="Renfro C.M."/>
            <person name="Kuo A."/>
            <person name="Pangilinan J."/>
            <person name="Lipzen A."/>
            <person name="Keymanesh K."/>
            <person name="Savage E."/>
            <person name="Barry K."/>
            <person name="Grigoriev I.V."/>
            <person name="Riekhof W.R."/>
            <person name="Harris S.S."/>
        </authorList>
    </citation>
    <scope>NUCLEOTIDE SEQUENCE</scope>
    <source>
        <strain evidence="2">JF 03-4F</strain>
    </source>
</reference>
<evidence type="ECO:0000256" key="1">
    <source>
        <dbReference type="SAM" id="MobiDB-lite"/>
    </source>
</evidence>
<feature type="region of interest" description="Disordered" evidence="1">
    <location>
        <begin position="28"/>
        <end position="66"/>
    </location>
</feature>
<dbReference type="Proteomes" id="UP001203852">
    <property type="component" value="Unassembled WGS sequence"/>
</dbReference>
<feature type="region of interest" description="Disordered" evidence="1">
    <location>
        <begin position="257"/>
        <end position="283"/>
    </location>
</feature>
<dbReference type="EMBL" id="MU404354">
    <property type="protein sequence ID" value="KAI1613129.1"/>
    <property type="molecule type" value="Genomic_DNA"/>
</dbReference>
<feature type="compositionally biased region" description="Basic and acidic residues" evidence="1">
    <location>
        <begin position="28"/>
        <end position="45"/>
    </location>
</feature>
<feature type="region of interest" description="Disordered" evidence="1">
    <location>
        <begin position="393"/>
        <end position="457"/>
    </location>
</feature>
<feature type="compositionally biased region" description="Low complexity" evidence="1">
    <location>
        <begin position="541"/>
        <end position="553"/>
    </location>
</feature>
<evidence type="ECO:0000313" key="2">
    <source>
        <dbReference type="EMBL" id="KAI1613129.1"/>
    </source>
</evidence>
<protein>
    <recommendedName>
        <fullName evidence="4">Zn(2)-C6 fungal-type domain-containing protein</fullName>
    </recommendedName>
</protein>
<name>A0AAN6DX54_9EURO</name>
<feature type="compositionally biased region" description="Low complexity" evidence="1">
    <location>
        <begin position="414"/>
        <end position="424"/>
    </location>
</feature>
<feature type="region of interest" description="Disordered" evidence="1">
    <location>
        <begin position="87"/>
        <end position="115"/>
    </location>
</feature>
<feature type="compositionally biased region" description="Acidic residues" evidence="1">
    <location>
        <begin position="438"/>
        <end position="447"/>
    </location>
</feature>
<feature type="compositionally biased region" description="Polar residues" evidence="1">
    <location>
        <begin position="561"/>
        <end position="573"/>
    </location>
</feature>
<organism evidence="2 3">
    <name type="scientific">Exophiala viscosa</name>
    <dbReference type="NCBI Taxonomy" id="2486360"/>
    <lineage>
        <taxon>Eukaryota</taxon>
        <taxon>Fungi</taxon>
        <taxon>Dikarya</taxon>
        <taxon>Ascomycota</taxon>
        <taxon>Pezizomycotina</taxon>
        <taxon>Eurotiomycetes</taxon>
        <taxon>Chaetothyriomycetidae</taxon>
        <taxon>Chaetothyriales</taxon>
        <taxon>Herpotrichiellaceae</taxon>
        <taxon>Exophiala</taxon>
    </lineage>
</organism>